<dbReference type="Proteomes" id="UP000006591">
    <property type="component" value="Chromosome 5"/>
</dbReference>
<dbReference type="HOGENOM" id="CLU_2363337_0_0_1"/>
<dbReference type="EnsemblPlants" id="ONIVA05G17080.1">
    <property type="protein sequence ID" value="ONIVA05G17080.1"/>
    <property type="gene ID" value="ONIVA05G17080"/>
</dbReference>
<reference evidence="1" key="2">
    <citation type="submission" date="2018-04" db="EMBL/GenBank/DDBJ databases">
        <title>OnivRS2 (Oryza nivara Reference Sequence Version 2).</title>
        <authorList>
            <person name="Zhang J."/>
            <person name="Kudrna D."/>
            <person name="Lee S."/>
            <person name="Talag J."/>
            <person name="Rajasekar S."/>
            <person name="Welchert J."/>
            <person name="Hsing Y.-I."/>
            <person name="Wing R.A."/>
        </authorList>
    </citation>
    <scope>NUCLEOTIDE SEQUENCE [LARGE SCALE GENOMIC DNA]</scope>
    <source>
        <strain evidence="1">SL10</strain>
    </source>
</reference>
<name>A0A0E0HEF5_ORYNI</name>
<organism evidence="1">
    <name type="scientific">Oryza nivara</name>
    <name type="common">Indian wild rice</name>
    <name type="synonym">Oryza sativa f. spontanea</name>
    <dbReference type="NCBI Taxonomy" id="4536"/>
    <lineage>
        <taxon>Eukaryota</taxon>
        <taxon>Viridiplantae</taxon>
        <taxon>Streptophyta</taxon>
        <taxon>Embryophyta</taxon>
        <taxon>Tracheophyta</taxon>
        <taxon>Spermatophyta</taxon>
        <taxon>Magnoliopsida</taxon>
        <taxon>Liliopsida</taxon>
        <taxon>Poales</taxon>
        <taxon>Poaceae</taxon>
        <taxon>BOP clade</taxon>
        <taxon>Oryzoideae</taxon>
        <taxon>Oryzeae</taxon>
        <taxon>Oryzinae</taxon>
        <taxon>Oryza</taxon>
    </lineage>
</organism>
<dbReference type="Gramene" id="ONIVA05G17080.1">
    <property type="protein sequence ID" value="ONIVA05G17080.1"/>
    <property type="gene ID" value="ONIVA05G17080"/>
</dbReference>
<keyword evidence="2" id="KW-1185">Reference proteome</keyword>
<proteinExistence type="predicted"/>
<reference evidence="1" key="1">
    <citation type="submission" date="2015-04" db="UniProtKB">
        <authorList>
            <consortium name="EnsemblPlants"/>
        </authorList>
    </citation>
    <scope>IDENTIFICATION</scope>
    <source>
        <strain evidence="1">SL10</strain>
    </source>
</reference>
<dbReference type="AlphaFoldDB" id="A0A0E0HEF5"/>
<sequence>MAGAEVRAGVWIRRQPTSVASVPTDATWIRAARHGFGRRIRRPRWIQPALRSVDSRGLRRFAIAALPFAAATIPIHCGSRRRFHSPPLRKRRGELI</sequence>
<evidence type="ECO:0000313" key="1">
    <source>
        <dbReference type="EnsemblPlants" id="ONIVA05G17080.1"/>
    </source>
</evidence>
<evidence type="ECO:0000313" key="2">
    <source>
        <dbReference type="Proteomes" id="UP000006591"/>
    </source>
</evidence>
<protein>
    <submittedName>
        <fullName evidence="1">Uncharacterized protein</fullName>
    </submittedName>
</protein>
<accession>A0A0E0HEF5</accession>